<evidence type="ECO:0000256" key="1">
    <source>
        <dbReference type="SAM" id="Phobius"/>
    </source>
</evidence>
<reference evidence="2 3" key="1">
    <citation type="submission" date="2019-07" db="EMBL/GenBank/DDBJ databases">
        <title>WGS assembly of Gossypium tomentosum.</title>
        <authorList>
            <person name="Chen Z.J."/>
            <person name="Sreedasyam A."/>
            <person name="Ando A."/>
            <person name="Song Q."/>
            <person name="De L."/>
            <person name="Hulse-Kemp A."/>
            <person name="Ding M."/>
            <person name="Ye W."/>
            <person name="Kirkbride R."/>
            <person name="Jenkins J."/>
            <person name="Plott C."/>
            <person name="Lovell J."/>
            <person name="Lin Y.-M."/>
            <person name="Vaughn R."/>
            <person name="Liu B."/>
            <person name="Li W."/>
            <person name="Simpson S."/>
            <person name="Scheffler B."/>
            <person name="Saski C."/>
            <person name="Grover C."/>
            <person name="Hu G."/>
            <person name="Conover J."/>
            <person name="Carlson J."/>
            <person name="Shu S."/>
            <person name="Boston L."/>
            <person name="Williams M."/>
            <person name="Peterson D."/>
            <person name="Mcgee K."/>
            <person name="Jones D."/>
            <person name="Wendel J."/>
            <person name="Stelly D."/>
            <person name="Grimwood J."/>
            <person name="Schmutz J."/>
        </authorList>
    </citation>
    <scope>NUCLEOTIDE SEQUENCE [LARGE SCALE GENOMIC DNA]</scope>
    <source>
        <strain evidence="2">7179.01</strain>
    </source>
</reference>
<keyword evidence="1" id="KW-1133">Transmembrane helix</keyword>
<protein>
    <submittedName>
        <fullName evidence="2">Uncharacterized protein</fullName>
    </submittedName>
</protein>
<keyword evidence="1" id="KW-0812">Transmembrane</keyword>
<feature type="transmembrane region" description="Helical" evidence="1">
    <location>
        <begin position="12"/>
        <end position="31"/>
    </location>
</feature>
<dbReference type="Proteomes" id="UP000322667">
    <property type="component" value="Chromosome A06"/>
</dbReference>
<gene>
    <name evidence="2" type="ORF">ES332_A06G176300v1</name>
</gene>
<organism evidence="2 3">
    <name type="scientific">Gossypium tomentosum</name>
    <name type="common">Hawaiian cotton</name>
    <name type="synonym">Gossypium sandvicense</name>
    <dbReference type="NCBI Taxonomy" id="34277"/>
    <lineage>
        <taxon>Eukaryota</taxon>
        <taxon>Viridiplantae</taxon>
        <taxon>Streptophyta</taxon>
        <taxon>Embryophyta</taxon>
        <taxon>Tracheophyta</taxon>
        <taxon>Spermatophyta</taxon>
        <taxon>Magnoliopsida</taxon>
        <taxon>eudicotyledons</taxon>
        <taxon>Gunneridae</taxon>
        <taxon>Pentapetalae</taxon>
        <taxon>rosids</taxon>
        <taxon>malvids</taxon>
        <taxon>Malvales</taxon>
        <taxon>Malvaceae</taxon>
        <taxon>Malvoideae</taxon>
        <taxon>Gossypium</taxon>
    </lineage>
</organism>
<sequence length="108" mass="13155">MLRASYHTRLQIRLSIYMYVCIGCRILKFLLTIFEMHARWVEEPRQEPSKRTISRRIKYYYFIELPTCHQAQSKPNFMQGNFHQNMVVNRVVYIWTKTKTMSKLLFSV</sequence>
<accession>A0A5D2Q7Y5</accession>
<evidence type="ECO:0000313" key="2">
    <source>
        <dbReference type="EMBL" id="TYI23610.1"/>
    </source>
</evidence>
<name>A0A5D2Q7Y5_GOSTO</name>
<evidence type="ECO:0000313" key="3">
    <source>
        <dbReference type="Proteomes" id="UP000322667"/>
    </source>
</evidence>
<dbReference type="EMBL" id="CM017615">
    <property type="protein sequence ID" value="TYI23610.1"/>
    <property type="molecule type" value="Genomic_DNA"/>
</dbReference>
<keyword evidence="3" id="KW-1185">Reference proteome</keyword>
<keyword evidence="1" id="KW-0472">Membrane</keyword>
<dbReference type="AlphaFoldDB" id="A0A5D2Q7Y5"/>
<proteinExistence type="predicted"/>